<comment type="caution">
    <text evidence="1">The sequence shown here is derived from an EMBL/GenBank/DDBJ whole genome shotgun (WGS) entry which is preliminary data.</text>
</comment>
<gene>
    <name evidence="1" type="ORF">CLV73_1642</name>
</gene>
<keyword evidence="2" id="KW-1185">Reference proteome</keyword>
<dbReference type="Proteomes" id="UP000228740">
    <property type="component" value="Unassembled WGS sequence"/>
</dbReference>
<reference evidence="1 2" key="1">
    <citation type="submission" date="2017-11" db="EMBL/GenBank/DDBJ databases">
        <title>Genomic Encyclopedia of Archaeal and Bacterial Type Strains, Phase II (KMG-II): From Individual Species to Whole Genera.</title>
        <authorList>
            <person name="Goeker M."/>
        </authorList>
    </citation>
    <scope>NUCLEOTIDE SEQUENCE [LARGE SCALE GENOMIC DNA]</scope>
    <source>
        <strain evidence="1 2">DSM 27617</strain>
    </source>
</reference>
<protein>
    <submittedName>
        <fullName evidence="1">Uncharacterized protein</fullName>
    </submittedName>
</protein>
<dbReference type="EMBL" id="PGFD01000001">
    <property type="protein sequence ID" value="PJJ67627.1"/>
    <property type="molecule type" value="Genomic_DNA"/>
</dbReference>
<accession>A0A2M9C9Y2</accession>
<evidence type="ECO:0000313" key="2">
    <source>
        <dbReference type="Proteomes" id="UP000228740"/>
    </source>
</evidence>
<proteinExistence type="predicted"/>
<dbReference type="AlphaFoldDB" id="A0A2M9C9Y2"/>
<evidence type="ECO:0000313" key="1">
    <source>
        <dbReference type="EMBL" id="PJJ67627.1"/>
    </source>
</evidence>
<organism evidence="1 2">
    <name type="scientific">Chryseobacterium geocarposphaerae</name>
    <dbReference type="NCBI Taxonomy" id="1416776"/>
    <lineage>
        <taxon>Bacteria</taxon>
        <taxon>Pseudomonadati</taxon>
        <taxon>Bacteroidota</taxon>
        <taxon>Flavobacteriia</taxon>
        <taxon>Flavobacteriales</taxon>
        <taxon>Weeksellaceae</taxon>
        <taxon>Chryseobacterium group</taxon>
        <taxon>Chryseobacterium</taxon>
    </lineage>
</organism>
<name>A0A2M9C9Y2_9FLAO</name>
<sequence>MIYKKTIEVIIDLYLILLRSDMALLLVNFLHQTLKNMKKLFISLLILCVIACKKNPEKFINDRTDSTEFVKTDATKVTQVEVSKDEALKQLNEEIIQALKDKDYKRFSDFIHPEKGVRFSMYAFVNPKEDKKFSKSDFIKYQPTKTLFTWGTLDGSGELYKATIDSYLTKWVYSKDFATGQVAFNEFLGKGNSLNNLKVIYPKADFTENYMKGSEANAEMDWKSLRLVLEKLNGKYYLVAVVNDQWTI</sequence>